<evidence type="ECO:0000313" key="15">
    <source>
        <dbReference type="EMBL" id="MBF8808323.1"/>
    </source>
</evidence>
<gene>
    <name evidence="15" type="ORF">IC227_08470</name>
</gene>
<comment type="pathway">
    <text evidence="1">Capsule biogenesis; capsule polysaccharide biosynthesis.</text>
</comment>
<organism evidence="15 16">
    <name type="scientific">Enterococcus lacertideformus</name>
    <dbReference type="NCBI Taxonomy" id="2771493"/>
    <lineage>
        <taxon>Bacteria</taxon>
        <taxon>Bacillati</taxon>
        <taxon>Bacillota</taxon>
        <taxon>Bacilli</taxon>
        <taxon>Lactobacillales</taxon>
        <taxon>Enterococcaceae</taxon>
        <taxon>Enterococcus</taxon>
    </lineage>
</organism>
<evidence type="ECO:0000256" key="10">
    <source>
        <dbReference type="ARBA" id="ARBA00023137"/>
    </source>
</evidence>
<dbReference type="PANTHER" id="PTHR32309">
    <property type="entry name" value="TYROSINE-PROTEIN KINASE"/>
    <property type="match status" value="1"/>
</dbReference>
<evidence type="ECO:0000256" key="13">
    <source>
        <dbReference type="ARBA" id="ARBA00051245"/>
    </source>
</evidence>
<dbReference type="NCBIfam" id="TIGR01007">
    <property type="entry name" value="eps_fam"/>
    <property type="match status" value="1"/>
</dbReference>
<evidence type="ECO:0000256" key="8">
    <source>
        <dbReference type="ARBA" id="ARBA00022840"/>
    </source>
</evidence>
<keyword evidence="8" id="KW-0067">ATP-binding</keyword>
<evidence type="ECO:0000313" key="16">
    <source>
        <dbReference type="Proteomes" id="UP000637757"/>
    </source>
</evidence>
<evidence type="ECO:0000256" key="7">
    <source>
        <dbReference type="ARBA" id="ARBA00022777"/>
    </source>
</evidence>
<accession>A0A931FC42</accession>
<dbReference type="InterPro" id="IPR050445">
    <property type="entry name" value="Bact_polysacc_biosynth/exp"/>
</dbReference>
<dbReference type="SUPFAM" id="SSF52540">
    <property type="entry name" value="P-loop containing nucleoside triphosphate hydrolases"/>
    <property type="match status" value="1"/>
</dbReference>
<dbReference type="InterPro" id="IPR027417">
    <property type="entry name" value="P-loop_NTPase"/>
</dbReference>
<evidence type="ECO:0000256" key="5">
    <source>
        <dbReference type="ARBA" id="ARBA00022679"/>
    </source>
</evidence>
<protein>
    <recommendedName>
        <fullName evidence="4">Tyrosine-protein kinase CpsD</fullName>
        <ecNumber evidence="3">2.7.10.2</ecNumber>
    </recommendedName>
</protein>
<keyword evidence="6" id="KW-0547">Nucleotide-binding</keyword>
<feature type="domain" description="AAA" evidence="14">
    <location>
        <begin position="17"/>
        <end position="158"/>
    </location>
</feature>
<dbReference type="CDD" id="cd05387">
    <property type="entry name" value="BY-kinase"/>
    <property type="match status" value="1"/>
</dbReference>
<dbReference type="PANTHER" id="PTHR32309:SF13">
    <property type="entry name" value="FERRIC ENTEROBACTIN TRANSPORT PROTEIN FEPE"/>
    <property type="match status" value="1"/>
</dbReference>
<evidence type="ECO:0000256" key="2">
    <source>
        <dbReference type="ARBA" id="ARBA00007316"/>
    </source>
</evidence>
<dbReference type="GO" id="GO:0005886">
    <property type="term" value="C:plasma membrane"/>
    <property type="evidence" value="ECO:0007669"/>
    <property type="project" value="TreeGrafter"/>
</dbReference>
<dbReference type="Proteomes" id="UP000637757">
    <property type="component" value="Unassembled WGS sequence"/>
</dbReference>
<dbReference type="GO" id="GO:0004715">
    <property type="term" value="F:non-membrane spanning protein tyrosine kinase activity"/>
    <property type="evidence" value="ECO:0007669"/>
    <property type="project" value="UniProtKB-EC"/>
</dbReference>
<dbReference type="Pfam" id="PF13614">
    <property type="entry name" value="AAA_31"/>
    <property type="match status" value="1"/>
</dbReference>
<name>A0A931FC42_9ENTE</name>
<evidence type="ECO:0000256" key="12">
    <source>
        <dbReference type="ARBA" id="ARBA00024964"/>
    </source>
</evidence>
<keyword evidence="9" id="KW-0972">Capsule biogenesis/degradation</keyword>
<comment type="similarity">
    <text evidence="2">Belongs to the CpsD/CapB family.</text>
</comment>
<proteinExistence type="inferred from homology"/>
<keyword evidence="5" id="KW-0808">Transferase</keyword>
<dbReference type="FunFam" id="3.40.50.300:FF:000527">
    <property type="entry name" value="Tyrosine-protein kinase etk"/>
    <property type="match status" value="1"/>
</dbReference>
<dbReference type="GO" id="GO:0005524">
    <property type="term" value="F:ATP binding"/>
    <property type="evidence" value="ECO:0007669"/>
    <property type="project" value="UniProtKB-KW"/>
</dbReference>
<evidence type="ECO:0000256" key="6">
    <source>
        <dbReference type="ARBA" id="ARBA00022741"/>
    </source>
</evidence>
<dbReference type="EC" id="2.7.10.2" evidence="3"/>
<sequence length="201" mass="21716">MIRTNIQFVSTNGRQAKTLVVTSSGAGEGKSTTAANLAVVVAQSGQQVLLVDADMRKPVLSKIFQLSGTHGLSNLLSSLESSLGEELQQTTIKGLNILPSGPIPPNPSELLSSQRMTQLMQEVSQLYDMVIFDLPPVVAVTDAQILASKADGTLLVVRERNSRKEALTKAKELLEIAQAKILGVVYNGVEKSKENNYYYEN</sequence>
<keyword evidence="16" id="KW-1185">Reference proteome</keyword>
<evidence type="ECO:0000256" key="9">
    <source>
        <dbReference type="ARBA" id="ARBA00022903"/>
    </source>
</evidence>
<dbReference type="InterPro" id="IPR025669">
    <property type="entry name" value="AAA_dom"/>
</dbReference>
<evidence type="ECO:0000256" key="1">
    <source>
        <dbReference type="ARBA" id="ARBA00005132"/>
    </source>
</evidence>
<dbReference type="GO" id="GO:0000271">
    <property type="term" value="P:polysaccharide biosynthetic process"/>
    <property type="evidence" value="ECO:0007669"/>
    <property type="project" value="UniProtKB-KW"/>
</dbReference>
<dbReference type="GO" id="GO:0042802">
    <property type="term" value="F:identical protein binding"/>
    <property type="evidence" value="ECO:0007669"/>
    <property type="project" value="UniProtKB-ARBA"/>
</dbReference>
<dbReference type="EMBL" id="JADAKE010000017">
    <property type="protein sequence ID" value="MBF8808323.1"/>
    <property type="molecule type" value="Genomic_DNA"/>
</dbReference>
<keyword evidence="10" id="KW-0829">Tyrosine-protein kinase</keyword>
<dbReference type="Gene3D" id="3.40.50.300">
    <property type="entry name" value="P-loop containing nucleotide triphosphate hydrolases"/>
    <property type="match status" value="1"/>
</dbReference>
<evidence type="ECO:0000259" key="14">
    <source>
        <dbReference type="Pfam" id="PF13614"/>
    </source>
</evidence>
<evidence type="ECO:0000256" key="11">
    <source>
        <dbReference type="ARBA" id="ARBA00023169"/>
    </source>
</evidence>
<keyword evidence="11" id="KW-0270">Exopolysaccharide synthesis</keyword>
<keyword evidence="7 15" id="KW-0418">Kinase</keyword>
<dbReference type="InterPro" id="IPR005702">
    <property type="entry name" value="Wzc-like_C"/>
</dbReference>
<comment type="caution">
    <text evidence="15">The sequence shown here is derived from an EMBL/GenBank/DDBJ whole genome shotgun (WGS) entry which is preliminary data.</text>
</comment>
<evidence type="ECO:0000256" key="3">
    <source>
        <dbReference type="ARBA" id="ARBA00011903"/>
    </source>
</evidence>
<comment type="catalytic activity">
    <reaction evidence="13">
        <text>L-tyrosyl-[protein] + ATP = O-phospho-L-tyrosyl-[protein] + ADP + H(+)</text>
        <dbReference type="Rhea" id="RHEA:10596"/>
        <dbReference type="Rhea" id="RHEA-COMP:10136"/>
        <dbReference type="Rhea" id="RHEA-COMP:20101"/>
        <dbReference type="ChEBI" id="CHEBI:15378"/>
        <dbReference type="ChEBI" id="CHEBI:30616"/>
        <dbReference type="ChEBI" id="CHEBI:46858"/>
        <dbReference type="ChEBI" id="CHEBI:61978"/>
        <dbReference type="ChEBI" id="CHEBI:456216"/>
        <dbReference type="EC" id="2.7.10.2"/>
    </reaction>
</comment>
<reference evidence="15" key="1">
    <citation type="submission" date="2020-09" db="EMBL/GenBank/DDBJ databases">
        <title>Genomic insights into the novelty and pathogenicity of a unique biofilm-forming Enterococcus sp. bacteria (Enterococcus lacertideformus) identified in reptiles.</title>
        <authorList>
            <person name="Agius J.E."/>
            <person name="Phalen D.N."/>
            <person name="Rose K."/>
            <person name="Eden J.-S."/>
        </authorList>
    </citation>
    <scope>NUCLEOTIDE SEQUENCE</scope>
    <source>
        <strain evidence="15">PHRS 0518</strain>
    </source>
</reference>
<comment type="function">
    <text evidence="12">Involved in the regulation of capsular polysaccharide biosynthesis. Autophosphorylation of CpsD attenuates its activity and reduces the level of encapsulation. May be part of a complex that directs the coordinated polymerization and export to the cell surface of the capsular polysaccharide.</text>
</comment>
<evidence type="ECO:0000256" key="4">
    <source>
        <dbReference type="ARBA" id="ARBA00019200"/>
    </source>
</evidence>
<dbReference type="AlphaFoldDB" id="A0A931FC42"/>